<dbReference type="Pfam" id="PF13469">
    <property type="entry name" value="Sulfotransfer_3"/>
    <property type="match status" value="1"/>
</dbReference>
<accession>A0A7X0I8T9</accession>
<evidence type="ECO:0000313" key="4">
    <source>
        <dbReference type="Proteomes" id="UP000555564"/>
    </source>
</evidence>
<sequence>MPFPDFLVIGVPKSGTTALHAALRAHPELYMSPVKEPKYFLTDGPPPDRGGPGDATTYREHVWRREDYEALFAGAPDGALRGESTPFYLYDLAAQRRIHATIPSARLIAVLRDPVERAHSNWTHLWSAGLEPIGDIVKACAEDERRKAAGWAHFWHYVSQGRYGEQLAHLFTLFPREQVLVLRYRELLDEPARTLDRVCGFLGVARGLLTEIPRENVTAQPEQGRRHQVLSMALRALARAGHHLPERLARTPIEHIESALQRRGAPRRPLTWEQRQRLLPYFADDIALLGRVTGEDFSDWLGPRERSGGLVGARPPGQRQARNGRPGLRE</sequence>
<dbReference type="InterPro" id="IPR027417">
    <property type="entry name" value="P-loop_NTPase"/>
</dbReference>
<dbReference type="InterPro" id="IPR037359">
    <property type="entry name" value="NST/OST"/>
</dbReference>
<dbReference type="GO" id="GO:0008146">
    <property type="term" value="F:sulfotransferase activity"/>
    <property type="evidence" value="ECO:0007669"/>
    <property type="project" value="InterPro"/>
</dbReference>
<reference evidence="3 4" key="1">
    <citation type="submission" date="2020-08" db="EMBL/GenBank/DDBJ databases">
        <title>Sequencing the genomes of 1000 actinobacteria strains.</title>
        <authorList>
            <person name="Klenk H.-P."/>
        </authorList>
    </citation>
    <scope>NUCLEOTIDE SEQUENCE [LARGE SCALE GENOMIC DNA]</scope>
    <source>
        <strain evidence="3 4">DSM 44936</strain>
    </source>
</reference>
<dbReference type="Proteomes" id="UP000555564">
    <property type="component" value="Unassembled WGS sequence"/>
</dbReference>
<evidence type="ECO:0008006" key="5">
    <source>
        <dbReference type="Google" id="ProtNLM"/>
    </source>
</evidence>
<feature type="region of interest" description="Disordered" evidence="2">
    <location>
        <begin position="303"/>
        <end position="330"/>
    </location>
</feature>
<comment type="caution">
    <text evidence="3">The sequence shown here is derived from an EMBL/GenBank/DDBJ whole genome shotgun (WGS) entry which is preliminary data.</text>
</comment>
<dbReference type="Gene3D" id="3.40.50.300">
    <property type="entry name" value="P-loop containing nucleotide triphosphate hydrolases"/>
    <property type="match status" value="1"/>
</dbReference>
<dbReference type="SUPFAM" id="SSF52540">
    <property type="entry name" value="P-loop containing nucleoside triphosphate hydrolases"/>
    <property type="match status" value="1"/>
</dbReference>
<evidence type="ECO:0000256" key="2">
    <source>
        <dbReference type="SAM" id="MobiDB-lite"/>
    </source>
</evidence>
<keyword evidence="1" id="KW-0808">Transferase</keyword>
<evidence type="ECO:0000256" key="1">
    <source>
        <dbReference type="ARBA" id="ARBA00022679"/>
    </source>
</evidence>
<name>A0A7X0I8T9_9ACTN</name>
<dbReference type="AlphaFoldDB" id="A0A7X0I8T9"/>
<organism evidence="3 4">
    <name type="scientific">Sphaerisporangium rubeum</name>
    <dbReference type="NCBI Taxonomy" id="321317"/>
    <lineage>
        <taxon>Bacteria</taxon>
        <taxon>Bacillati</taxon>
        <taxon>Actinomycetota</taxon>
        <taxon>Actinomycetes</taxon>
        <taxon>Streptosporangiales</taxon>
        <taxon>Streptosporangiaceae</taxon>
        <taxon>Sphaerisporangium</taxon>
    </lineage>
</organism>
<dbReference type="RefSeq" id="WP_184978073.1">
    <property type="nucleotide sequence ID" value="NZ_BAAALO010000006.1"/>
</dbReference>
<dbReference type="PANTHER" id="PTHR10605">
    <property type="entry name" value="HEPARAN SULFATE SULFOTRANSFERASE"/>
    <property type="match status" value="1"/>
</dbReference>
<evidence type="ECO:0000313" key="3">
    <source>
        <dbReference type="EMBL" id="MBB6470756.1"/>
    </source>
</evidence>
<gene>
    <name evidence="3" type="ORF">BJ992_000187</name>
</gene>
<dbReference type="EMBL" id="JACHIU010000001">
    <property type="protein sequence ID" value="MBB6470756.1"/>
    <property type="molecule type" value="Genomic_DNA"/>
</dbReference>
<proteinExistence type="predicted"/>
<dbReference type="PANTHER" id="PTHR10605:SF56">
    <property type="entry name" value="BIFUNCTIONAL HEPARAN SULFATE N-DEACETYLASE_N-SULFOTRANSFERASE"/>
    <property type="match status" value="1"/>
</dbReference>
<protein>
    <recommendedName>
        <fullName evidence="5">Sulfotransferase</fullName>
    </recommendedName>
</protein>
<keyword evidence="4" id="KW-1185">Reference proteome</keyword>